<evidence type="ECO:0000256" key="5">
    <source>
        <dbReference type="ARBA" id="ARBA00047942"/>
    </source>
</evidence>
<reference evidence="7" key="1">
    <citation type="submission" date="2022-12" db="EMBL/GenBank/DDBJ databases">
        <title>Development of a Multilocus Sequence Typing Scheme for Bacteroides fragilis Based on Whole Genome Sequencing Data and Clinical Application.</title>
        <authorList>
            <person name="Nielsen F.D."/>
            <person name="Justesen U.S."/>
        </authorList>
    </citation>
    <scope>NUCLEOTIDE SEQUENCE</scope>
    <source>
        <strain evidence="7">BF_BC_ODE_DK_2015_2</strain>
    </source>
</reference>
<sequence length="881" mass="102439">MATIYTSDSLRNIFQSSFNLAQWYSFSQHFFNASELKEKPERIIENTSDEGYYLGNINTTDSYRIGLFHYNIRQGSVANKRVGLRNLVKSFINPTWGEFDAALVVFDSGDHWRLSFICDIKGEATSPKRYTYVFGSDDLLYRTPIERFNFLKKKGISFENLRTAFSVEALSDEFFDKYREQYADFIQYATGKRFVKVGSKWEEKVLGEPNTALMQAFNHNEKKIRDYVKKMMGRITFLHFLQRKGWMCEDLNYMQNMFENSPYKNDYLDSVLEPLFFGILNTKPAEREALFADYDWDKSLLNEWKDIPYLNGGLFERDEEDEPESRFPADYFKRLFQFFSEYNFTIDENDPNDAEVGVDPEMLGKIFENLLEDNKDKGAFYTPKEIVRYMCQESLIAYLETNTSVAKDKIRKFVLSPEDGVADIPDNKKPKLLTTLEEVKICDPAIGSGAFPMGLLNELLHCREVLSGERYDRAEIKKSIIQNNIYGVDIEKGAVDIARLRFWLSIVVDEETPSPLPNLDYKIMQGNSLIESFMGVDLSKLTYEKEYKKDKGEILLFDDEKNRLQKTVSHLLSSYYSCSDHGRKVKLQQDISDTINKQLEAQAYDPVILGKLKTINLAENKKFFLWHTWFSDVFSRPSKEGFDIVIGNPPYGANIDDLVSLYEELYPNTSHGYKDIYKYFYDFGLSICKNNGVVCYITPNTFLRQPRYGDLRRVLLEFNILQILDLGENIFEDAVVPVAICLCKAITSPTVTFFADLTMDITVNNAKNILNNIRFLQIDQECWNTTQNNVFIDNIRKTKHNEDILDNILEMKDCGFKYQRFNVGLSQKGKNDLAERLFYKPTSGRIEDERDIPILIGKEISSFYHSLSPQKCLRYNYETLL</sequence>
<dbReference type="InterPro" id="IPR002052">
    <property type="entry name" value="DNA_methylase_N6_adenine_CS"/>
</dbReference>
<dbReference type="RefSeq" id="WP_269098278.1">
    <property type="nucleotide sequence ID" value="NZ_JAPUAC010000005.1"/>
</dbReference>
<keyword evidence="3" id="KW-0808">Transferase</keyword>
<comment type="catalytic activity">
    <reaction evidence="5">
        <text>a 2'-deoxyadenosine in DNA + S-adenosyl-L-methionine = an N(6)-methyl-2'-deoxyadenosine in DNA + S-adenosyl-L-homocysteine + H(+)</text>
        <dbReference type="Rhea" id="RHEA:15197"/>
        <dbReference type="Rhea" id="RHEA-COMP:12418"/>
        <dbReference type="Rhea" id="RHEA-COMP:12419"/>
        <dbReference type="ChEBI" id="CHEBI:15378"/>
        <dbReference type="ChEBI" id="CHEBI:57856"/>
        <dbReference type="ChEBI" id="CHEBI:59789"/>
        <dbReference type="ChEBI" id="CHEBI:90615"/>
        <dbReference type="ChEBI" id="CHEBI:90616"/>
        <dbReference type="EC" id="2.1.1.72"/>
    </reaction>
</comment>
<dbReference type="EC" id="2.1.1.72" evidence="1"/>
<dbReference type="PANTHER" id="PTHR33841">
    <property type="entry name" value="DNA METHYLTRANSFERASE YEEA-RELATED"/>
    <property type="match status" value="1"/>
</dbReference>
<keyword evidence="2 7" id="KW-0489">Methyltransferase</keyword>
<evidence type="ECO:0000256" key="3">
    <source>
        <dbReference type="ARBA" id="ARBA00022679"/>
    </source>
</evidence>
<keyword evidence="4" id="KW-0949">S-adenosyl-L-methionine</keyword>
<evidence type="ECO:0000256" key="4">
    <source>
        <dbReference type="ARBA" id="ARBA00022691"/>
    </source>
</evidence>
<evidence type="ECO:0000256" key="2">
    <source>
        <dbReference type="ARBA" id="ARBA00022603"/>
    </source>
</evidence>
<dbReference type="EMBL" id="JAPUAC010000005">
    <property type="protein sequence ID" value="MCZ2654406.1"/>
    <property type="molecule type" value="Genomic_DNA"/>
</dbReference>
<dbReference type="Pfam" id="PF07669">
    <property type="entry name" value="Eco57I"/>
    <property type="match status" value="1"/>
</dbReference>
<dbReference type="PANTHER" id="PTHR33841:SF1">
    <property type="entry name" value="DNA METHYLTRANSFERASE A"/>
    <property type="match status" value="1"/>
</dbReference>
<gene>
    <name evidence="7" type="ORF">O1422_09540</name>
</gene>
<organism evidence="7 8">
    <name type="scientific">Bacteroides fragilis</name>
    <dbReference type="NCBI Taxonomy" id="817"/>
    <lineage>
        <taxon>Bacteria</taxon>
        <taxon>Pseudomonadati</taxon>
        <taxon>Bacteroidota</taxon>
        <taxon>Bacteroidia</taxon>
        <taxon>Bacteroidales</taxon>
        <taxon>Bacteroidaceae</taxon>
        <taxon>Bacteroides</taxon>
    </lineage>
</organism>
<protein>
    <recommendedName>
        <fullName evidence="1">site-specific DNA-methyltransferase (adenine-specific)</fullName>
        <ecNumber evidence="1">2.1.1.72</ecNumber>
    </recommendedName>
</protein>
<evidence type="ECO:0000313" key="7">
    <source>
        <dbReference type="EMBL" id="MCZ2654406.1"/>
    </source>
</evidence>
<dbReference type="InterPro" id="IPR050953">
    <property type="entry name" value="N4_N6_ade-DNA_methylase"/>
</dbReference>
<dbReference type="Gene3D" id="3.40.50.150">
    <property type="entry name" value="Vaccinia Virus protein VP39"/>
    <property type="match status" value="1"/>
</dbReference>
<evidence type="ECO:0000256" key="1">
    <source>
        <dbReference type="ARBA" id="ARBA00011900"/>
    </source>
</evidence>
<dbReference type="InterPro" id="IPR011639">
    <property type="entry name" value="MethylTrfase_TaqI-like_dom"/>
</dbReference>
<dbReference type="GO" id="GO:0032259">
    <property type="term" value="P:methylation"/>
    <property type="evidence" value="ECO:0007669"/>
    <property type="project" value="UniProtKB-KW"/>
</dbReference>
<dbReference type="InterPro" id="IPR029063">
    <property type="entry name" value="SAM-dependent_MTases_sf"/>
</dbReference>
<dbReference type="Proteomes" id="UP001075704">
    <property type="component" value="Unassembled WGS sequence"/>
</dbReference>
<evidence type="ECO:0000313" key="8">
    <source>
        <dbReference type="Proteomes" id="UP001075704"/>
    </source>
</evidence>
<evidence type="ECO:0000259" key="6">
    <source>
        <dbReference type="Pfam" id="PF07669"/>
    </source>
</evidence>
<dbReference type="SUPFAM" id="SSF53335">
    <property type="entry name" value="S-adenosyl-L-methionine-dependent methyltransferases"/>
    <property type="match status" value="1"/>
</dbReference>
<dbReference type="PRINTS" id="PR00507">
    <property type="entry name" value="N12N6MTFRASE"/>
</dbReference>
<dbReference type="AlphaFoldDB" id="A0ABD4VSF0"/>
<dbReference type="PROSITE" id="PS00092">
    <property type="entry name" value="N6_MTASE"/>
    <property type="match status" value="1"/>
</dbReference>
<name>A0ABD4VSF0_BACFG</name>
<dbReference type="GO" id="GO:0009007">
    <property type="term" value="F:site-specific DNA-methyltransferase (adenine-specific) activity"/>
    <property type="evidence" value="ECO:0007669"/>
    <property type="project" value="UniProtKB-EC"/>
</dbReference>
<feature type="domain" description="Type II methyltransferase M.TaqI-like" evidence="6">
    <location>
        <begin position="483"/>
        <end position="731"/>
    </location>
</feature>
<accession>A0ABD4VSF0</accession>
<proteinExistence type="predicted"/>
<comment type="caution">
    <text evidence="7">The sequence shown here is derived from an EMBL/GenBank/DDBJ whole genome shotgun (WGS) entry which is preliminary data.</text>
</comment>